<accession>A0ABT1MGW8</accession>
<keyword evidence="1" id="KW-0732">Signal</keyword>
<evidence type="ECO:0000256" key="1">
    <source>
        <dbReference type="SAM" id="SignalP"/>
    </source>
</evidence>
<reference evidence="2 3" key="1">
    <citation type="submission" date="2022-07" db="EMBL/GenBank/DDBJ databases">
        <title>Fecal culturing of patients with breast cancer.</title>
        <authorList>
            <person name="Teng N.M.Y."/>
            <person name="Kiu R."/>
            <person name="Evans R."/>
            <person name="Baker D.J."/>
            <person name="Zenner C."/>
            <person name="Robinson S.D."/>
            <person name="Hall L.J."/>
        </authorList>
    </citation>
    <scope>NUCLEOTIDE SEQUENCE [LARGE SCALE GENOMIC DNA]</scope>
    <source>
        <strain evidence="2 3">LH1063</strain>
    </source>
</reference>
<proteinExistence type="predicted"/>
<feature type="chain" id="PRO_5045287615" evidence="1">
    <location>
        <begin position="20"/>
        <end position="246"/>
    </location>
</feature>
<comment type="caution">
    <text evidence="2">The sequence shown here is derived from an EMBL/GenBank/DDBJ whole genome shotgun (WGS) entry which is preliminary data.</text>
</comment>
<name>A0ABT1MGW8_9BACT</name>
<keyword evidence="3" id="KW-1185">Reference proteome</keyword>
<sequence>MKRFLILVLLITGLMPVFAGGSDIGFEVEVPARVLPGSRFRVNYILSNARGYDFKLSGIKNAEVVYNYSDYVVKSGIFSSIYTIILQAGNEGTIKIPSATVYADGKVWKSASKKVKIKTNRKDNPSVKVALTVPDNVEPGEVFKIVYVQYNGYEADIELPEIKNAEIISKYQPYHTRQLVKDKNGVQKVEEVWSYVYVLKAGDKGRIKISATSLKTGNKKYKVKGTEINVEPDMQKIRKRMPFYEV</sequence>
<organism evidence="2 3">
    <name type="scientific">Coprobacter tertius</name>
    <dbReference type="NCBI Taxonomy" id="2944915"/>
    <lineage>
        <taxon>Bacteria</taxon>
        <taxon>Pseudomonadati</taxon>
        <taxon>Bacteroidota</taxon>
        <taxon>Bacteroidia</taxon>
        <taxon>Bacteroidales</taxon>
        <taxon>Barnesiellaceae</taxon>
        <taxon>Coprobacter</taxon>
    </lineage>
</organism>
<dbReference type="Pfam" id="PF13584">
    <property type="entry name" value="BatD"/>
    <property type="match status" value="2"/>
</dbReference>
<dbReference type="InterPro" id="IPR025738">
    <property type="entry name" value="BatD"/>
</dbReference>
<protein>
    <submittedName>
        <fullName evidence="2">BatD family protein</fullName>
    </submittedName>
</protein>
<evidence type="ECO:0000313" key="2">
    <source>
        <dbReference type="EMBL" id="MCP9611878.1"/>
    </source>
</evidence>
<dbReference type="RefSeq" id="WP_255026985.1">
    <property type="nucleotide sequence ID" value="NZ_JANDHW010000006.1"/>
</dbReference>
<dbReference type="Proteomes" id="UP001205603">
    <property type="component" value="Unassembled WGS sequence"/>
</dbReference>
<gene>
    <name evidence="2" type="ORF">NMU02_07210</name>
</gene>
<dbReference type="EMBL" id="JANDHW010000006">
    <property type="protein sequence ID" value="MCP9611878.1"/>
    <property type="molecule type" value="Genomic_DNA"/>
</dbReference>
<feature type="signal peptide" evidence="1">
    <location>
        <begin position="1"/>
        <end position="19"/>
    </location>
</feature>
<evidence type="ECO:0000313" key="3">
    <source>
        <dbReference type="Proteomes" id="UP001205603"/>
    </source>
</evidence>